<proteinExistence type="inferred from homology"/>
<keyword evidence="9 13" id="KW-0418">Kinase</keyword>
<dbReference type="EC" id="2.7.4.6" evidence="3 13"/>
<feature type="binding site" evidence="13 14">
    <location>
        <position position="102"/>
    </location>
    <ligand>
        <name>ATP</name>
        <dbReference type="ChEBI" id="CHEBI:30616"/>
    </ligand>
</feature>
<dbReference type="InterPro" id="IPR001564">
    <property type="entry name" value="Nucleoside_diP_kinase"/>
</dbReference>
<dbReference type="GO" id="GO:0006241">
    <property type="term" value="P:CTP biosynthetic process"/>
    <property type="evidence" value="ECO:0007669"/>
    <property type="project" value="UniProtKB-UniRule"/>
</dbReference>
<organism evidence="17 18">
    <name type="scientific">Candidatus Gallitreponema excrementavium</name>
    <dbReference type="NCBI Taxonomy" id="2840840"/>
    <lineage>
        <taxon>Bacteria</taxon>
        <taxon>Pseudomonadati</taxon>
        <taxon>Spirochaetota</taxon>
        <taxon>Spirochaetia</taxon>
        <taxon>Spirochaetales</taxon>
        <taxon>Candidatus Gallitreponema</taxon>
    </lineage>
</organism>
<comment type="catalytic activity">
    <reaction evidence="13">
        <text>a ribonucleoside 5'-diphosphate + ATP = a ribonucleoside 5'-triphosphate + ADP</text>
        <dbReference type="Rhea" id="RHEA:18113"/>
        <dbReference type="ChEBI" id="CHEBI:30616"/>
        <dbReference type="ChEBI" id="CHEBI:57930"/>
        <dbReference type="ChEBI" id="CHEBI:61557"/>
        <dbReference type="ChEBI" id="CHEBI:456216"/>
        <dbReference type="EC" id="2.7.4.6"/>
    </reaction>
</comment>
<protein>
    <recommendedName>
        <fullName evidence="4 13">Nucleoside diphosphate kinase</fullName>
        <shortName evidence="13">NDK</shortName>
        <shortName evidence="13">NDP kinase</shortName>
        <ecNumber evidence="3 13">2.7.4.6</ecNumber>
    </recommendedName>
    <alternativeName>
        <fullName evidence="13">Nucleoside-2-P kinase</fullName>
    </alternativeName>
</protein>
<dbReference type="Pfam" id="PF00334">
    <property type="entry name" value="NDK"/>
    <property type="match status" value="1"/>
</dbReference>
<evidence type="ECO:0000256" key="8">
    <source>
        <dbReference type="ARBA" id="ARBA00022741"/>
    </source>
</evidence>
<evidence type="ECO:0000313" key="17">
    <source>
        <dbReference type="EMBL" id="MBO8457669.1"/>
    </source>
</evidence>
<evidence type="ECO:0000256" key="7">
    <source>
        <dbReference type="ARBA" id="ARBA00022723"/>
    </source>
</evidence>
<feature type="binding site" evidence="13 14">
    <location>
        <position position="57"/>
    </location>
    <ligand>
        <name>ATP</name>
        <dbReference type="ChEBI" id="CHEBI:30616"/>
    </ligand>
</feature>
<dbReference type="GO" id="GO:0046872">
    <property type="term" value="F:metal ion binding"/>
    <property type="evidence" value="ECO:0007669"/>
    <property type="project" value="UniProtKB-KW"/>
</dbReference>
<gene>
    <name evidence="13 17" type="primary">ndk</name>
    <name evidence="17" type="ORF">IAA81_05510</name>
</gene>
<evidence type="ECO:0000256" key="15">
    <source>
        <dbReference type="RuleBase" id="RU004011"/>
    </source>
</evidence>
<evidence type="ECO:0000256" key="14">
    <source>
        <dbReference type="PROSITE-ProRule" id="PRU00706"/>
    </source>
</evidence>
<comment type="subcellular location">
    <subcellularLocation>
        <location evidence="13">Cytoplasm</location>
    </subcellularLocation>
</comment>
<feature type="binding site" evidence="13 14">
    <location>
        <position position="112"/>
    </location>
    <ligand>
        <name>ATP</name>
        <dbReference type="ChEBI" id="CHEBI:30616"/>
    </ligand>
</feature>
<feature type="binding site" evidence="13 14">
    <location>
        <position position="85"/>
    </location>
    <ligand>
        <name>ATP</name>
        <dbReference type="ChEBI" id="CHEBI:30616"/>
    </ligand>
</feature>
<dbReference type="InterPro" id="IPR036850">
    <property type="entry name" value="NDK-like_dom_sf"/>
</dbReference>
<dbReference type="NCBIfam" id="NF001908">
    <property type="entry name" value="PRK00668.1"/>
    <property type="match status" value="1"/>
</dbReference>
<dbReference type="PRINTS" id="PR01243">
    <property type="entry name" value="NUCDPKINASE"/>
</dbReference>
<reference evidence="17" key="2">
    <citation type="journal article" date="2021" name="PeerJ">
        <title>Extensive microbial diversity within the chicken gut microbiome revealed by metagenomics and culture.</title>
        <authorList>
            <person name="Gilroy R."/>
            <person name="Ravi A."/>
            <person name="Getino M."/>
            <person name="Pursley I."/>
            <person name="Horton D.L."/>
            <person name="Alikhan N.F."/>
            <person name="Baker D."/>
            <person name="Gharbi K."/>
            <person name="Hall N."/>
            <person name="Watson M."/>
            <person name="Adriaenssens E.M."/>
            <person name="Foster-Nyarko E."/>
            <person name="Jarju S."/>
            <person name="Secka A."/>
            <person name="Antonio M."/>
            <person name="Oren A."/>
            <person name="Chaudhuri R.R."/>
            <person name="La Ragione R."/>
            <person name="Hildebrand F."/>
            <person name="Pallen M.J."/>
        </authorList>
    </citation>
    <scope>NUCLEOTIDE SEQUENCE</scope>
    <source>
        <strain evidence="17">10532</strain>
    </source>
</reference>
<evidence type="ECO:0000256" key="1">
    <source>
        <dbReference type="ARBA" id="ARBA00001946"/>
    </source>
</evidence>
<dbReference type="CDD" id="cd04413">
    <property type="entry name" value="NDPk_I"/>
    <property type="match status" value="1"/>
</dbReference>
<dbReference type="GO" id="GO:0005524">
    <property type="term" value="F:ATP binding"/>
    <property type="evidence" value="ECO:0007669"/>
    <property type="project" value="UniProtKB-UniRule"/>
</dbReference>
<comment type="caution">
    <text evidence="17">The sequence shown here is derived from an EMBL/GenBank/DDBJ whole genome shotgun (WGS) entry which is preliminary data.</text>
</comment>
<evidence type="ECO:0000256" key="11">
    <source>
        <dbReference type="ARBA" id="ARBA00022842"/>
    </source>
</evidence>
<comment type="function">
    <text evidence="13">Major role in the synthesis of nucleoside triphosphates other than ATP. The ATP gamma phosphate is transferred to the NDP beta phosphate via a ping-pong mechanism, using a phosphorylated active-site intermediate.</text>
</comment>
<comment type="catalytic activity">
    <reaction evidence="13">
        <text>a 2'-deoxyribonucleoside 5'-diphosphate + ATP = a 2'-deoxyribonucleoside 5'-triphosphate + ADP</text>
        <dbReference type="Rhea" id="RHEA:44640"/>
        <dbReference type="ChEBI" id="CHEBI:30616"/>
        <dbReference type="ChEBI" id="CHEBI:61560"/>
        <dbReference type="ChEBI" id="CHEBI:73316"/>
        <dbReference type="ChEBI" id="CHEBI:456216"/>
        <dbReference type="EC" id="2.7.4.6"/>
    </reaction>
</comment>
<dbReference type="InterPro" id="IPR034907">
    <property type="entry name" value="NDK-like_dom"/>
</dbReference>
<keyword evidence="6 13" id="KW-0808">Transferase</keyword>
<evidence type="ECO:0000256" key="4">
    <source>
        <dbReference type="ARBA" id="ARBA00017632"/>
    </source>
</evidence>
<evidence type="ECO:0000256" key="13">
    <source>
        <dbReference type="HAMAP-Rule" id="MF_00451"/>
    </source>
</evidence>
<evidence type="ECO:0000256" key="2">
    <source>
        <dbReference type="ARBA" id="ARBA00008142"/>
    </source>
</evidence>
<dbReference type="Proteomes" id="UP000823638">
    <property type="component" value="Unassembled WGS sequence"/>
</dbReference>
<reference evidence="17" key="1">
    <citation type="submission" date="2020-10" db="EMBL/GenBank/DDBJ databases">
        <authorList>
            <person name="Gilroy R."/>
        </authorList>
    </citation>
    <scope>NUCLEOTIDE SEQUENCE</scope>
    <source>
        <strain evidence="17">10532</strain>
    </source>
</reference>
<comment type="similarity">
    <text evidence="2 13 14 15">Belongs to the NDK family.</text>
</comment>
<keyword evidence="12 13" id="KW-0546">Nucleotide metabolism</keyword>
<keyword evidence="10 13" id="KW-0067">ATP-binding</keyword>
<feature type="domain" description="Nucleoside diphosphate kinase-like" evidence="16">
    <location>
        <begin position="1"/>
        <end position="138"/>
    </location>
</feature>
<dbReference type="SUPFAM" id="SSF54919">
    <property type="entry name" value="Nucleoside diphosphate kinase, NDK"/>
    <property type="match status" value="1"/>
</dbReference>
<comment type="subunit">
    <text evidence="13">Homotetramer.</text>
</comment>
<dbReference type="EMBL" id="JADIMM010000071">
    <property type="protein sequence ID" value="MBO8457669.1"/>
    <property type="molecule type" value="Genomic_DNA"/>
</dbReference>
<feature type="binding site" evidence="13 14">
    <location>
        <position position="91"/>
    </location>
    <ligand>
        <name>ATP</name>
        <dbReference type="ChEBI" id="CHEBI:30616"/>
    </ligand>
</feature>
<feature type="binding site" evidence="13 14">
    <location>
        <position position="9"/>
    </location>
    <ligand>
        <name>ATP</name>
        <dbReference type="ChEBI" id="CHEBI:30616"/>
    </ligand>
</feature>
<feature type="active site" description="Pros-phosphohistidine intermediate" evidence="13 14">
    <location>
        <position position="115"/>
    </location>
</feature>
<evidence type="ECO:0000256" key="6">
    <source>
        <dbReference type="ARBA" id="ARBA00022679"/>
    </source>
</evidence>
<dbReference type="AlphaFoldDB" id="A0A9D9N285"/>
<keyword evidence="5 13" id="KW-0597">Phosphoprotein</keyword>
<comment type="cofactor">
    <cofactor evidence="1 13">
        <name>Mg(2+)</name>
        <dbReference type="ChEBI" id="CHEBI:18420"/>
    </cofactor>
</comment>
<keyword evidence="13" id="KW-0963">Cytoplasm</keyword>
<dbReference type="GO" id="GO:0005737">
    <property type="term" value="C:cytoplasm"/>
    <property type="evidence" value="ECO:0007669"/>
    <property type="project" value="UniProtKB-SubCell"/>
</dbReference>
<keyword evidence="11 13" id="KW-0460">Magnesium</keyword>
<name>A0A9D9N285_9SPIR</name>
<evidence type="ECO:0000256" key="5">
    <source>
        <dbReference type="ARBA" id="ARBA00022553"/>
    </source>
</evidence>
<evidence type="ECO:0000313" key="18">
    <source>
        <dbReference type="Proteomes" id="UP000823638"/>
    </source>
</evidence>
<evidence type="ECO:0000256" key="9">
    <source>
        <dbReference type="ARBA" id="ARBA00022777"/>
    </source>
</evidence>
<keyword evidence="7 13" id="KW-0479">Metal-binding</keyword>
<evidence type="ECO:0000259" key="16">
    <source>
        <dbReference type="SMART" id="SM00562"/>
    </source>
</evidence>
<dbReference type="GO" id="GO:0004550">
    <property type="term" value="F:nucleoside diphosphate kinase activity"/>
    <property type="evidence" value="ECO:0007669"/>
    <property type="project" value="UniProtKB-UniRule"/>
</dbReference>
<dbReference type="SMART" id="SM00562">
    <property type="entry name" value="NDK"/>
    <property type="match status" value="1"/>
</dbReference>
<evidence type="ECO:0000256" key="3">
    <source>
        <dbReference type="ARBA" id="ARBA00012966"/>
    </source>
</evidence>
<dbReference type="HAMAP" id="MF_00451">
    <property type="entry name" value="NDP_kinase"/>
    <property type="match status" value="1"/>
</dbReference>
<dbReference type="PANTHER" id="PTHR11349">
    <property type="entry name" value="NUCLEOSIDE DIPHOSPHATE KINASE"/>
    <property type="match status" value="1"/>
</dbReference>
<evidence type="ECO:0000256" key="10">
    <source>
        <dbReference type="ARBA" id="ARBA00022840"/>
    </source>
</evidence>
<dbReference type="GO" id="GO:0006183">
    <property type="term" value="P:GTP biosynthetic process"/>
    <property type="evidence" value="ECO:0007669"/>
    <property type="project" value="UniProtKB-UniRule"/>
</dbReference>
<dbReference type="GO" id="GO:0006228">
    <property type="term" value="P:UTP biosynthetic process"/>
    <property type="evidence" value="ECO:0007669"/>
    <property type="project" value="UniProtKB-UniRule"/>
</dbReference>
<keyword evidence="8 13" id="KW-0547">Nucleotide-binding</keyword>
<dbReference type="Gene3D" id="3.30.70.141">
    <property type="entry name" value="Nucleoside diphosphate kinase-like domain"/>
    <property type="match status" value="1"/>
</dbReference>
<dbReference type="FunFam" id="3.30.70.141:FF:000003">
    <property type="entry name" value="Nucleoside diphosphate kinase"/>
    <property type="match status" value="1"/>
</dbReference>
<dbReference type="PROSITE" id="PS51374">
    <property type="entry name" value="NDPK_LIKE"/>
    <property type="match status" value="1"/>
</dbReference>
<accession>A0A9D9N285</accession>
<sequence>MQRTFAMLKPGVLQRRIAGEIINRFEKKGLKIVGLKIMNISEDLAKKHYCEHEGKSFYYSLIEYITSGPVVAMVIEGDEAVMLVRRLCGATCVDDSMPGTIRGDYSAHTPKNVIHSSDSPESAEREISLFFNEDEIIAWTDDNQHWF</sequence>
<evidence type="ECO:0000256" key="12">
    <source>
        <dbReference type="ARBA" id="ARBA00023080"/>
    </source>
</evidence>